<organism evidence="5">
    <name type="scientific">candidate division WOR-3 bacterium</name>
    <dbReference type="NCBI Taxonomy" id="2052148"/>
    <lineage>
        <taxon>Bacteria</taxon>
        <taxon>Bacteria division WOR-3</taxon>
    </lineage>
</organism>
<evidence type="ECO:0000313" key="7">
    <source>
        <dbReference type="EMBL" id="HGL18024.1"/>
    </source>
</evidence>
<proteinExistence type="inferred from homology"/>
<dbReference type="InterPro" id="IPR002505">
    <property type="entry name" value="PTA_PTB"/>
</dbReference>
<name>A0A7C2PK95_UNCW3</name>
<dbReference type="PANTHER" id="PTHR43356:SF2">
    <property type="entry name" value="PHOSPHATE ACETYLTRANSFERASE"/>
    <property type="match status" value="1"/>
</dbReference>
<reference evidence="5" key="1">
    <citation type="journal article" date="2020" name="mSystems">
        <title>Genome- and Community-Level Interaction Insights into Carbon Utilization and Element Cycling Functions of Hydrothermarchaeota in Hydrothermal Sediment.</title>
        <authorList>
            <person name="Zhou Z."/>
            <person name="Liu Y."/>
            <person name="Xu W."/>
            <person name="Pan J."/>
            <person name="Luo Z.H."/>
            <person name="Li M."/>
        </authorList>
    </citation>
    <scope>NUCLEOTIDE SEQUENCE [LARGE SCALE GENOMIC DNA]</scope>
    <source>
        <strain evidence="5">SpSt-34</strain>
        <strain evidence="6">SpSt-69</strain>
    </source>
</reference>
<dbReference type="InterPro" id="IPR050500">
    <property type="entry name" value="Phos_Acetyltrans/Butyryltrans"/>
</dbReference>
<dbReference type="GO" id="GO:0016746">
    <property type="term" value="F:acyltransferase activity"/>
    <property type="evidence" value="ECO:0007669"/>
    <property type="project" value="UniProtKB-KW"/>
</dbReference>
<dbReference type="Pfam" id="PF01515">
    <property type="entry name" value="PTA_PTB"/>
    <property type="match status" value="1"/>
</dbReference>
<dbReference type="EMBL" id="DTDJ01000043">
    <property type="protein sequence ID" value="HGL18024.1"/>
    <property type="molecule type" value="Genomic_DNA"/>
</dbReference>
<evidence type="ECO:0000256" key="1">
    <source>
        <dbReference type="ARBA" id="ARBA00005656"/>
    </source>
</evidence>
<dbReference type="EMBL" id="DTDJ01000043">
    <property type="protein sequence ID" value="HGL17883.1"/>
    <property type="molecule type" value="Genomic_DNA"/>
</dbReference>
<comment type="similarity">
    <text evidence="1">Belongs to the phosphate acetyltransferase and butyryltransferase family.</text>
</comment>
<keyword evidence="2 5" id="KW-0808">Transferase</keyword>
<dbReference type="PANTHER" id="PTHR43356">
    <property type="entry name" value="PHOSPHATE ACETYLTRANSFERASE"/>
    <property type="match status" value="1"/>
</dbReference>
<evidence type="ECO:0000256" key="3">
    <source>
        <dbReference type="ARBA" id="ARBA00023315"/>
    </source>
</evidence>
<evidence type="ECO:0000313" key="6">
    <source>
        <dbReference type="EMBL" id="HGL17883.1"/>
    </source>
</evidence>
<dbReference type="Gene3D" id="3.40.718.10">
    <property type="entry name" value="Isopropylmalate Dehydrogenase"/>
    <property type="match status" value="1"/>
</dbReference>
<dbReference type="PIRSF" id="PIRSF000428">
    <property type="entry name" value="P_Ac_trans"/>
    <property type="match status" value="1"/>
</dbReference>
<accession>A0A7C2PK95</accession>
<protein>
    <submittedName>
        <fullName evidence="5">Phosphate butyryltransferase</fullName>
    </submittedName>
</protein>
<feature type="domain" description="Phosphate acetyl/butaryl transferase" evidence="4">
    <location>
        <begin position="74"/>
        <end position="292"/>
    </location>
</feature>
<sequence>MFRTFEDIVALAKRKGKRRIAVVEGASEEIVEGLKLAKDLAFPILIGDEDKIKKFVETHGISEFEIISSTSPVDSAFKACELVKKGEADFVMKGKIDTPTFLRSLLDKEKGIRTDKVFSHITLLEIPNYHKLVFLTDAGMNIRPDLKMKISILQNAVEIMKIMGYEEIKVAFLASLETLHEDMPETVEFAAISKLQDRSFFKGVKVYLDGPMGFDIAVSKRAAELKGVTSVVSGDADLWMVPDVASGNILAKALIYIAKAKAGGLIYGAKVPVVLLSRADEPELKYYSIAFAVAACG</sequence>
<dbReference type="AlphaFoldDB" id="A0A7C2PK95"/>
<dbReference type="EMBL" id="DSOL01000108">
    <property type="protein sequence ID" value="HEN27759.1"/>
    <property type="molecule type" value="Genomic_DNA"/>
</dbReference>
<dbReference type="SUPFAM" id="SSF53659">
    <property type="entry name" value="Isocitrate/Isopropylmalate dehydrogenase-like"/>
    <property type="match status" value="1"/>
</dbReference>
<dbReference type="InterPro" id="IPR012147">
    <property type="entry name" value="P_Ac_Bu_trans"/>
</dbReference>
<gene>
    <name evidence="5" type="ORF">ENQ77_03680</name>
    <name evidence="6" type="ORF">ENU66_06125</name>
    <name evidence="7" type="ORF">ENU66_06840</name>
</gene>
<comment type="caution">
    <text evidence="5">The sequence shown here is derived from an EMBL/GenBank/DDBJ whole genome shotgun (WGS) entry which is preliminary data.</text>
</comment>
<evidence type="ECO:0000313" key="5">
    <source>
        <dbReference type="EMBL" id="HEN27759.1"/>
    </source>
</evidence>
<evidence type="ECO:0000256" key="2">
    <source>
        <dbReference type="ARBA" id="ARBA00022679"/>
    </source>
</evidence>
<evidence type="ECO:0000259" key="4">
    <source>
        <dbReference type="Pfam" id="PF01515"/>
    </source>
</evidence>
<keyword evidence="3" id="KW-0012">Acyltransferase</keyword>